<evidence type="ECO:0000313" key="1">
    <source>
        <dbReference type="EMBL" id="ORE02700.1"/>
    </source>
</evidence>
<accession>A0A1X0QSF9</accession>
<dbReference type="AlphaFoldDB" id="A0A1X0QSF9"/>
<dbReference type="OrthoDB" id="2266407at2759"/>
<dbReference type="Proteomes" id="UP000242414">
    <property type="component" value="Unassembled WGS sequence"/>
</dbReference>
<organism evidence="1">
    <name type="scientific">Rhizopus microsporus var. microsporus</name>
    <dbReference type="NCBI Taxonomy" id="86635"/>
    <lineage>
        <taxon>Eukaryota</taxon>
        <taxon>Fungi</taxon>
        <taxon>Fungi incertae sedis</taxon>
        <taxon>Mucoromycota</taxon>
        <taxon>Mucoromycotina</taxon>
        <taxon>Mucoromycetes</taxon>
        <taxon>Mucorales</taxon>
        <taxon>Mucorineae</taxon>
        <taxon>Rhizopodaceae</taxon>
        <taxon>Rhizopus</taxon>
    </lineage>
</organism>
<reference evidence="1" key="1">
    <citation type="journal article" date="2016" name="Proc. Natl. Acad. Sci. U.S.A.">
        <title>Lipid metabolic changes in an early divergent fungus govern the establishment of a mutualistic symbiosis with endobacteria.</title>
        <authorList>
            <person name="Lastovetsky O.A."/>
            <person name="Gaspar M.L."/>
            <person name="Mondo S.J."/>
            <person name="LaButti K.M."/>
            <person name="Sandor L."/>
            <person name="Grigoriev I.V."/>
            <person name="Henry S.A."/>
            <person name="Pawlowska T.E."/>
        </authorList>
    </citation>
    <scope>NUCLEOTIDE SEQUENCE [LARGE SCALE GENOMIC DNA]</scope>
    <source>
        <strain evidence="1">ATCC 52814</strain>
    </source>
</reference>
<name>A0A1X0QSF9_RHIZD</name>
<protein>
    <submittedName>
        <fullName evidence="1">Uncharacterized protein</fullName>
    </submittedName>
</protein>
<gene>
    <name evidence="1" type="ORF">BCV72DRAFT_338521</name>
</gene>
<dbReference type="VEuPathDB" id="FungiDB:BCV72DRAFT_338521"/>
<dbReference type="EMBL" id="KV922036">
    <property type="protein sequence ID" value="ORE02700.1"/>
    <property type="molecule type" value="Genomic_DNA"/>
</dbReference>
<proteinExistence type="predicted"/>
<sequence length="76" mass="8695">MIDIAKEDDLIFLSSTLTPNTIYREDSPLSVSSCSILSLSSQNWETEERKIRILQKIDAAITDFTENNEYVSYSLM</sequence>